<dbReference type="Gene3D" id="3.40.710.10">
    <property type="entry name" value="DD-peptidase/beta-lactamase superfamily"/>
    <property type="match status" value="1"/>
</dbReference>
<evidence type="ECO:0000313" key="3">
    <source>
        <dbReference type="Proteomes" id="UP000095552"/>
    </source>
</evidence>
<name>A0A1E5T2C2_9BACT</name>
<dbReference type="PANTHER" id="PTHR46825">
    <property type="entry name" value="D-ALANYL-D-ALANINE-CARBOXYPEPTIDASE/ENDOPEPTIDASE AMPH"/>
    <property type="match status" value="1"/>
</dbReference>
<keyword evidence="3" id="KW-1185">Reference proteome</keyword>
<dbReference type="InterPro" id="IPR012338">
    <property type="entry name" value="Beta-lactam/transpept-like"/>
</dbReference>
<feature type="domain" description="Beta-lactamase-related" evidence="1">
    <location>
        <begin position="11"/>
        <end position="328"/>
    </location>
</feature>
<organism evidence="2 3">
    <name type="scientific">Roseivirga misakiensis</name>
    <dbReference type="NCBI Taxonomy" id="1563681"/>
    <lineage>
        <taxon>Bacteria</taxon>
        <taxon>Pseudomonadati</taxon>
        <taxon>Bacteroidota</taxon>
        <taxon>Cytophagia</taxon>
        <taxon>Cytophagales</taxon>
        <taxon>Roseivirgaceae</taxon>
        <taxon>Roseivirga</taxon>
    </lineage>
</organism>
<reference evidence="2 3" key="1">
    <citation type="submission" date="2016-08" db="EMBL/GenBank/DDBJ databases">
        <title>Draft genome of Fabibacter sp. strain SK-8.</title>
        <authorList>
            <person name="Wong S.-K."/>
            <person name="Hamasaki K."/>
            <person name="Yoshizawa S."/>
        </authorList>
    </citation>
    <scope>NUCLEOTIDE SEQUENCE [LARGE SCALE GENOMIC DNA]</scope>
    <source>
        <strain evidence="2 3">SK-8</strain>
    </source>
</reference>
<dbReference type="SUPFAM" id="SSF56601">
    <property type="entry name" value="beta-lactamase/transpeptidase-like"/>
    <property type="match status" value="1"/>
</dbReference>
<accession>A0A1E5T2C2</accession>
<proteinExistence type="predicted"/>
<dbReference type="InterPro" id="IPR050491">
    <property type="entry name" value="AmpC-like"/>
</dbReference>
<comment type="caution">
    <text evidence="2">The sequence shown here is derived from an EMBL/GenBank/DDBJ whole genome shotgun (WGS) entry which is preliminary data.</text>
</comment>
<evidence type="ECO:0000259" key="1">
    <source>
        <dbReference type="Pfam" id="PF00144"/>
    </source>
</evidence>
<evidence type="ECO:0000313" key="2">
    <source>
        <dbReference type="EMBL" id="OEK05528.1"/>
    </source>
</evidence>
<dbReference type="InterPro" id="IPR001466">
    <property type="entry name" value="Beta-lactam-related"/>
</dbReference>
<sequence length="345" mass="39147">MLAITEKQGTKFLKSKNINSVSIGIYYQGETVTNHLGELYKGEGNTPNDQTIYEIGSVTKTLTGYLMAKAVLDGKINLEDDIRKYLNGDYPNLAYESEAITIRHLLTHTAGLPLFLPEPANVIFQKLQKDVPQEYYKIEKEYTKDQFFTDLRKLEITAKPGTKYSYSNSGVELVGYILESIYEKDLDTLLEEHILNRYGMTDTAIKLDESKKERLAQGYWLDNKTLSPNQLNTLWAAGSGLKMTMADMMRYAKAQLDDSDPVIVKSHEPLFAQNSASKMGYLWQMRLDKHGKYFNHHGGTTGMQNWLFIFPKYDLVISIITNQSGPKTPKLLSKTANQILKGVIK</sequence>
<dbReference type="EMBL" id="MDGQ01000005">
    <property type="protein sequence ID" value="OEK05528.1"/>
    <property type="molecule type" value="Genomic_DNA"/>
</dbReference>
<dbReference type="STRING" id="1563681.BFP71_09680"/>
<protein>
    <recommendedName>
        <fullName evidence="1">Beta-lactamase-related domain-containing protein</fullName>
    </recommendedName>
</protein>
<gene>
    <name evidence="2" type="ORF">BFP71_09680</name>
</gene>
<dbReference type="Proteomes" id="UP000095552">
    <property type="component" value="Unassembled WGS sequence"/>
</dbReference>
<dbReference type="Pfam" id="PF00144">
    <property type="entry name" value="Beta-lactamase"/>
    <property type="match status" value="1"/>
</dbReference>
<dbReference type="PANTHER" id="PTHR46825:SF9">
    <property type="entry name" value="BETA-LACTAMASE-RELATED DOMAIN-CONTAINING PROTEIN"/>
    <property type="match status" value="1"/>
</dbReference>
<dbReference type="AlphaFoldDB" id="A0A1E5T2C2"/>